<dbReference type="RefSeq" id="WP_167298324.1">
    <property type="nucleotide sequence ID" value="NZ_JAASQV010000001.1"/>
</dbReference>
<comment type="caution">
    <text evidence="1">The sequence shown here is derived from an EMBL/GenBank/DDBJ whole genome shotgun (WGS) entry which is preliminary data.</text>
</comment>
<evidence type="ECO:0000313" key="1">
    <source>
        <dbReference type="EMBL" id="NIJ63879.1"/>
    </source>
</evidence>
<dbReference type="Proteomes" id="UP000564677">
    <property type="component" value="Unassembled WGS sequence"/>
</dbReference>
<protein>
    <submittedName>
        <fullName evidence="1">Uncharacterized protein</fullName>
    </submittedName>
</protein>
<dbReference type="AlphaFoldDB" id="A0A7X5UX27"/>
<accession>A0A7X5UX27</accession>
<sequence length="61" mass="6746">MSHAPETYGLAAYAYLRALVAELRETDPGLHERVLQRAVAGYGDRPRLGDRPIIQALEALL</sequence>
<gene>
    <name evidence="1" type="ORF">FHR20_000810</name>
</gene>
<reference evidence="1 2" key="1">
    <citation type="submission" date="2020-03" db="EMBL/GenBank/DDBJ databases">
        <title>Genomic Encyclopedia of Type Strains, Phase IV (KMG-IV): sequencing the most valuable type-strain genomes for metagenomic binning, comparative biology and taxonomic classification.</title>
        <authorList>
            <person name="Goeker M."/>
        </authorList>
    </citation>
    <scope>NUCLEOTIDE SEQUENCE [LARGE SCALE GENOMIC DNA]</scope>
    <source>
        <strain evidence="1 2">DSM 4733</strain>
    </source>
</reference>
<organism evidence="1 2">
    <name type="scientific">Sphingomonas leidyi</name>
    <dbReference type="NCBI Taxonomy" id="68569"/>
    <lineage>
        <taxon>Bacteria</taxon>
        <taxon>Pseudomonadati</taxon>
        <taxon>Pseudomonadota</taxon>
        <taxon>Alphaproteobacteria</taxon>
        <taxon>Sphingomonadales</taxon>
        <taxon>Sphingomonadaceae</taxon>
        <taxon>Sphingomonas</taxon>
    </lineage>
</organism>
<name>A0A7X5UX27_9SPHN</name>
<evidence type="ECO:0000313" key="2">
    <source>
        <dbReference type="Proteomes" id="UP000564677"/>
    </source>
</evidence>
<dbReference type="EMBL" id="JAASQV010000001">
    <property type="protein sequence ID" value="NIJ63879.1"/>
    <property type="molecule type" value="Genomic_DNA"/>
</dbReference>
<proteinExistence type="predicted"/>
<keyword evidence="2" id="KW-1185">Reference proteome</keyword>